<dbReference type="eggNOG" id="COG0515">
    <property type="taxonomic scope" value="Bacteria"/>
</dbReference>
<keyword evidence="5 12" id="KW-0418">Kinase</keyword>
<evidence type="ECO:0000256" key="7">
    <source>
        <dbReference type="ARBA" id="ARBA00047899"/>
    </source>
</evidence>
<dbReference type="GO" id="GO:0005524">
    <property type="term" value="F:ATP binding"/>
    <property type="evidence" value="ECO:0007669"/>
    <property type="project" value="UniProtKB-UniRule"/>
</dbReference>
<protein>
    <recommendedName>
        <fullName evidence="1">non-specific serine/threonine protein kinase</fullName>
        <ecNumber evidence="1">2.7.11.1</ecNumber>
    </recommendedName>
</protein>
<keyword evidence="10" id="KW-1133">Transmembrane helix</keyword>
<dbReference type="PROSITE" id="PS00108">
    <property type="entry name" value="PROTEIN_KINASE_ST"/>
    <property type="match status" value="1"/>
</dbReference>
<dbReference type="InterPro" id="IPR000719">
    <property type="entry name" value="Prot_kinase_dom"/>
</dbReference>
<evidence type="ECO:0000259" key="11">
    <source>
        <dbReference type="PROSITE" id="PS50011"/>
    </source>
</evidence>
<dbReference type="Gene3D" id="1.10.510.10">
    <property type="entry name" value="Transferase(Phosphotransferase) domain 1"/>
    <property type="match status" value="1"/>
</dbReference>
<evidence type="ECO:0000256" key="4">
    <source>
        <dbReference type="ARBA" id="ARBA00022741"/>
    </source>
</evidence>
<dbReference type="Pfam" id="PF00069">
    <property type="entry name" value="Pkinase"/>
    <property type="match status" value="1"/>
</dbReference>
<keyword evidence="4 9" id="KW-0547">Nucleotide-binding</keyword>
<evidence type="ECO:0000313" key="12">
    <source>
        <dbReference type="EMBL" id="EKU50418.1"/>
    </source>
</evidence>
<comment type="catalytic activity">
    <reaction evidence="7">
        <text>L-threonyl-[protein] + ATP = O-phospho-L-threonyl-[protein] + ADP + H(+)</text>
        <dbReference type="Rhea" id="RHEA:46608"/>
        <dbReference type="Rhea" id="RHEA-COMP:11060"/>
        <dbReference type="Rhea" id="RHEA-COMP:11605"/>
        <dbReference type="ChEBI" id="CHEBI:15378"/>
        <dbReference type="ChEBI" id="CHEBI:30013"/>
        <dbReference type="ChEBI" id="CHEBI:30616"/>
        <dbReference type="ChEBI" id="CHEBI:61977"/>
        <dbReference type="ChEBI" id="CHEBI:456216"/>
        <dbReference type="EC" id="2.7.11.1"/>
    </reaction>
</comment>
<keyword evidence="10" id="KW-0472">Membrane</keyword>
<dbReference type="Gene3D" id="3.30.200.20">
    <property type="entry name" value="Phosphorylase Kinase, domain 1"/>
    <property type="match status" value="1"/>
</dbReference>
<evidence type="ECO:0000256" key="10">
    <source>
        <dbReference type="SAM" id="Phobius"/>
    </source>
</evidence>
<keyword evidence="2" id="KW-0723">Serine/threonine-protein kinase</keyword>
<dbReference type="Proteomes" id="UP000009885">
    <property type="component" value="Unassembled WGS sequence"/>
</dbReference>
<reference evidence="12 13" key="1">
    <citation type="journal article" date="2013" name="Genome Announc.">
        <title>Genome Sequence of Staphylococcus massiliensis Strain S46, Isolated from the Surface of Healthy Human Skin.</title>
        <authorList>
            <person name="Srivastav R."/>
            <person name="Singh A."/>
            <person name="Jangir P.K."/>
            <person name="Kumari C."/>
            <person name="Muduli S."/>
            <person name="Sharma R."/>
        </authorList>
    </citation>
    <scope>NUCLEOTIDE SEQUENCE [LARGE SCALE GENOMIC DNA]</scope>
    <source>
        <strain evidence="12 13">S46</strain>
    </source>
</reference>
<dbReference type="EMBL" id="AMSQ01000001">
    <property type="protein sequence ID" value="EKU50418.1"/>
    <property type="molecule type" value="Genomic_DNA"/>
</dbReference>
<dbReference type="PATRIC" id="fig|1229783.3.peg.63"/>
<dbReference type="STRING" id="1229783.C273_00305"/>
<evidence type="ECO:0000256" key="9">
    <source>
        <dbReference type="PROSITE-ProRule" id="PRU10141"/>
    </source>
</evidence>
<feature type="domain" description="Protein kinase" evidence="11">
    <location>
        <begin position="10"/>
        <end position="270"/>
    </location>
</feature>
<evidence type="ECO:0000313" key="13">
    <source>
        <dbReference type="Proteomes" id="UP000009885"/>
    </source>
</evidence>
<comment type="caution">
    <text evidence="12">The sequence shown here is derived from an EMBL/GenBank/DDBJ whole genome shotgun (WGS) entry which is preliminary data.</text>
</comment>
<accession>K9ASS0</accession>
<dbReference type="GO" id="GO:0005737">
    <property type="term" value="C:cytoplasm"/>
    <property type="evidence" value="ECO:0007669"/>
    <property type="project" value="TreeGrafter"/>
</dbReference>
<evidence type="ECO:0000256" key="2">
    <source>
        <dbReference type="ARBA" id="ARBA00022527"/>
    </source>
</evidence>
<dbReference type="PANTHER" id="PTHR24348">
    <property type="entry name" value="SERINE/THREONINE-PROTEIN KINASE UNC-51-RELATED"/>
    <property type="match status" value="1"/>
</dbReference>
<gene>
    <name evidence="12" type="ORF">C273_00305</name>
</gene>
<keyword evidence="13" id="KW-1185">Reference proteome</keyword>
<keyword evidence="10" id="KW-0812">Transmembrane</keyword>
<dbReference type="InterPro" id="IPR008271">
    <property type="entry name" value="Ser/Thr_kinase_AS"/>
</dbReference>
<organism evidence="12 13">
    <name type="scientific">Staphylococcus massiliensis S46</name>
    <dbReference type="NCBI Taxonomy" id="1229783"/>
    <lineage>
        <taxon>Bacteria</taxon>
        <taxon>Bacillati</taxon>
        <taxon>Bacillota</taxon>
        <taxon>Bacilli</taxon>
        <taxon>Bacillales</taxon>
        <taxon>Staphylococcaceae</taxon>
        <taxon>Staphylococcus</taxon>
    </lineage>
</organism>
<dbReference type="SMART" id="SM00220">
    <property type="entry name" value="S_TKc"/>
    <property type="match status" value="1"/>
</dbReference>
<keyword evidence="6 9" id="KW-0067">ATP-binding</keyword>
<dbReference type="InterPro" id="IPR011009">
    <property type="entry name" value="Kinase-like_dom_sf"/>
</dbReference>
<dbReference type="FunFam" id="1.10.510.10:FF:000021">
    <property type="entry name" value="Serine/threonine protein kinase"/>
    <property type="match status" value="1"/>
</dbReference>
<evidence type="ECO:0000256" key="6">
    <source>
        <dbReference type="ARBA" id="ARBA00022840"/>
    </source>
</evidence>
<dbReference type="SUPFAM" id="SSF56112">
    <property type="entry name" value="Protein kinase-like (PK-like)"/>
    <property type="match status" value="1"/>
</dbReference>
<evidence type="ECO:0000256" key="3">
    <source>
        <dbReference type="ARBA" id="ARBA00022679"/>
    </source>
</evidence>
<dbReference type="PROSITE" id="PS00107">
    <property type="entry name" value="PROTEIN_KINASE_ATP"/>
    <property type="match status" value="1"/>
</dbReference>
<proteinExistence type="predicted"/>
<dbReference type="EC" id="2.7.11.1" evidence="1"/>
<evidence type="ECO:0000256" key="8">
    <source>
        <dbReference type="ARBA" id="ARBA00048679"/>
    </source>
</evidence>
<sequence>MIGMIINERYELIEYLGGGGMSNVYVAIDKIFNRKVAVKIINIPPNEKTITVKRFEREVQNTTLLANKNVVNVLDVDEDENTFYLVMEYIEGPTLADYIRTRGPLSVETAIQFTKQIINGIKHAHHHKIIHRDIKPHNILIDANKTLKIVDFGIAKAMSETQMTETNHVVGTVQYISPEQAKGEPADECADIYSIGIVLYEMLMAEPPFVGETPVSVAIKHIREQMPNATDKRRNVPQALSNVILKATEKDARKRYQNVQEMYDDLDTALDESRKHEAPYMITEDTSETIKIPKNQIHQNQNNHQSIDQTVEIPIVESSKSKSEPRVYPNTYKKKSRHKKWLYALIFFLLLISLIGFIAIAMFGDKYSDVPNILGKTEKQAESMLKKKN</sequence>
<dbReference type="InterPro" id="IPR045269">
    <property type="entry name" value="Atg1-like"/>
</dbReference>
<comment type="catalytic activity">
    <reaction evidence="8">
        <text>L-seryl-[protein] + ATP = O-phospho-L-seryl-[protein] + ADP + H(+)</text>
        <dbReference type="Rhea" id="RHEA:17989"/>
        <dbReference type="Rhea" id="RHEA-COMP:9863"/>
        <dbReference type="Rhea" id="RHEA-COMP:11604"/>
        <dbReference type="ChEBI" id="CHEBI:15378"/>
        <dbReference type="ChEBI" id="CHEBI:29999"/>
        <dbReference type="ChEBI" id="CHEBI:30616"/>
        <dbReference type="ChEBI" id="CHEBI:83421"/>
        <dbReference type="ChEBI" id="CHEBI:456216"/>
        <dbReference type="EC" id="2.7.11.1"/>
    </reaction>
</comment>
<dbReference type="AlphaFoldDB" id="K9ASS0"/>
<dbReference type="GO" id="GO:0004674">
    <property type="term" value="F:protein serine/threonine kinase activity"/>
    <property type="evidence" value="ECO:0007669"/>
    <property type="project" value="UniProtKB-KW"/>
</dbReference>
<dbReference type="NCBIfam" id="NF033483">
    <property type="entry name" value="PknB_PASTA_kin"/>
    <property type="match status" value="1"/>
</dbReference>
<evidence type="ECO:0000256" key="1">
    <source>
        <dbReference type="ARBA" id="ARBA00012513"/>
    </source>
</evidence>
<name>K9ASS0_9STAP</name>
<keyword evidence="3" id="KW-0808">Transferase</keyword>
<evidence type="ECO:0000256" key="5">
    <source>
        <dbReference type="ARBA" id="ARBA00022777"/>
    </source>
</evidence>
<dbReference type="InterPro" id="IPR017441">
    <property type="entry name" value="Protein_kinase_ATP_BS"/>
</dbReference>
<feature type="binding site" evidence="9">
    <location>
        <position position="39"/>
    </location>
    <ligand>
        <name>ATP</name>
        <dbReference type="ChEBI" id="CHEBI:30616"/>
    </ligand>
</feature>
<feature type="transmembrane region" description="Helical" evidence="10">
    <location>
        <begin position="341"/>
        <end position="364"/>
    </location>
</feature>
<dbReference type="PROSITE" id="PS50011">
    <property type="entry name" value="PROTEIN_KINASE_DOM"/>
    <property type="match status" value="1"/>
</dbReference>
<dbReference type="CDD" id="cd14014">
    <property type="entry name" value="STKc_PknB_like"/>
    <property type="match status" value="1"/>
</dbReference>